<reference evidence="2 3" key="1">
    <citation type="submission" date="2019-12" db="EMBL/GenBank/DDBJ databases">
        <title>Spirosoma sp. HMF4905 genome sequencing and assembly.</title>
        <authorList>
            <person name="Kang H."/>
            <person name="Cha I."/>
            <person name="Kim H."/>
            <person name="Joh K."/>
        </authorList>
    </citation>
    <scope>NUCLEOTIDE SEQUENCE [LARGE SCALE GENOMIC DNA]</scope>
    <source>
        <strain evidence="2 3">HMF4905</strain>
    </source>
</reference>
<feature type="compositionally biased region" description="Polar residues" evidence="1">
    <location>
        <begin position="1"/>
        <end position="14"/>
    </location>
</feature>
<evidence type="ECO:0000313" key="3">
    <source>
        <dbReference type="Proteomes" id="UP000436006"/>
    </source>
</evidence>
<comment type="caution">
    <text evidence="2">The sequence shown here is derived from an EMBL/GenBank/DDBJ whole genome shotgun (WGS) entry which is preliminary data.</text>
</comment>
<protein>
    <submittedName>
        <fullName evidence="2">Uncharacterized protein</fullName>
    </submittedName>
</protein>
<keyword evidence="3" id="KW-1185">Reference proteome</keyword>
<dbReference type="AlphaFoldDB" id="A0A7K1SII1"/>
<accession>A0A7K1SII1</accession>
<organism evidence="2 3">
    <name type="scientific">Spirosoma arboris</name>
    <dbReference type="NCBI Taxonomy" id="2682092"/>
    <lineage>
        <taxon>Bacteria</taxon>
        <taxon>Pseudomonadati</taxon>
        <taxon>Bacteroidota</taxon>
        <taxon>Cytophagia</taxon>
        <taxon>Cytophagales</taxon>
        <taxon>Cytophagaceae</taxon>
        <taxon>Spirosoma</taxon>
    </lineage>
</organism>
<feature type="region of interest" description="Disordered" evidence="1">
    <location>
        <begin position="1"/>
        <end position="27"/>
    </location>
</feature>
<evidence type="ECO:0000256" key="1">
    <source>
        <dbReference type="SAM" id="MobiDB-lite"/>
    </source>
</evidence>
<dbReference type="RefSeq" id="WP_157588345.1">
    <property type="nucleotide sequence ID" value="NZ_WPIN01000012.1"/>
</dbReference>
<proteinExistence type="predicted"/>
<dbReference type="EMBL" id="WPIN01000012">
    <property type="protein sequence ID" value="MVM33627.1"/>
    <property type="molecule type" value="Genomic_DNA"/>
</dbReference>
<name>A0A7K1SII1_9BACT</name>
<dbReference type="Proteomes" id="UP000436006">
    <property type="component" value="Unassembled WGS sequence"/>
</dbReference>
<sequence length="272" mass="30738">MNNANRNLQTTGNQGIAKAQPKPERELMDSLKGTSALKLSEAKELSEESYMSLIALQESVTIEKAATASTVQQVIGFHGKPTVLKLVCAILKLFNDGLNTSLRMDARQLFEYALVWCGEFPNETVKDLILCLKRVKAGRYGPIFNRIDGTVVSDFFRKYLLEKAEWGEEQNRKFKSDMIQTGNSLLASLGQEKIKEIKLFIQRAKLHKTPEITTPISSDKNFAKYLAENAEDIEFEILEDLERRSKAQNIPDVLAIVETEKARRNQVEEPVD</sequence>
<evidence type="ECO:0000313" key="2">
    <source>
        <dbReference type="EMBL" id="MVM33627.1"/>
    </source>
</evidence>
<gene>
    <name evidence="2" type="ORF">GO755_26550</name>
</gene>